<comment type="caution">
    <text evidence="2">The sequence shown here is derived from an EMBL/GenBank/DDBJ whole genome shotgun (WGS) entry which is preliminary data.</text>
</comment>
<evidence type="ECO:0000313" key="3">
    <source>
        <dbReference type="Proteomes" id="UP000003489"/>
    </source>
</evidence>
<reference evidence="2 3" key="2">
    <citation type="submission" date="2008-11" db="EMBL/GenBank/DDBJ databases">
        <title>Draft genome sequence of Methanobrevibacter smithii (DSM 2375).</title>
        <authorList>
            <person name="Sudarsanam P."/>
            <person name="Ley R."/>
            <person name="Guruge J."/>
            <person name="Turnbaugh P.J."/>
            <person name="Mahowald M."/>
            <person name="Liep D."/>
            <person name="Gordon J."/>
        </authorList>
    </citation>
    <scope>NUCLEOTIDE SEQUENCE [LARGE SCALE GENOMIC DNA]</scope>
    <source>
        <strain evidence="2 3">DSM 2375</strain>
    </source>
</reference>
<reference evidence="2 3" key="1">
    <citation type="submission" date="2008-10" db="EMBL/GenBank/DDBJ databases">
        <authorList>
            <person name="Fulton L."/>
            <person name="Clifton S."/>
            <person name="Fulton B."/>
            <person name="Xu J."/>
            <person name="Minx P."/>
            <person name="Pepin K.H."/>
            <person name="Johnson M."/>
            <person name="Bhonagiri V."/>
            <person name="Nash W.E."/>
            <person name="Mardis E.R."/>
            <person name="Wilson R.K."/>
        </authorList>
    </citation>
    <scope>NUCLEOTIDE SEQUENCE [LARGE SCALE GENOMIC DNA]</scope>
    <source>
        <strain evidence="2 3">DSM 2375</strain>
    </source>
</reference>
<proteinExistence type="predicted"/>
<protein>
    <submittedName>
        <fullName evidence="2">Uncharacterized protein</fullName>
    </submittedName>
</protein>
<evidence type="ECO:0000256" key="1">
    <source>
        <dbReference type="SAM" id="MobiDB-lite"/>
    </source>
</evidence>
<organism evidence="2 3">
    <name type="scientific">Methanobrevibacter smithii DSM 2375</name>
    <dbReference type="NCBI Taxonomy" id="483214"/>
    <lineage>
        <taxon>Archaea</taxon>
        <taxon>Methanobacteriati</taxon>
        <taxon>Methanobacteriota</taxon>
        <taxon>Methanomada group</taxon>
        <taxon>Methanobacteria</taxon>
        <taxon>Methanobacteriales</taxon>
        <taxon>Methanobacteriaceae</taxon>
        <taxon>Methanobrevibacter</taxon>
    </lineage>
</organism>
<dbReference type="AlphaFoldDB" id="B9AFP7"/>
<sequence>MRFAHQNPKEKSKTDVTTKLMKSKKHITQNGVKKLILEEVQMLKETLEHYESPETSEELKQEE</sequence>
<feature type="region of interest" description="Disordered" evidence="1">
    <location>
        <begin position="1"/>
        <end position="25"/>
    </location>
</feature>
<feature type="compositionally biased region" description="Basic and acidic residues" evidence="1">
    <location>
        <begin position="7"/>
        <end position="16"/>
    </location>
</feature>
<evidence type="ECO:0000313" key="2">
    <source>
        <dbReference type="EMBL" id="EEE42287.1"/>
    </source>
</evidence>
<dbReference type="HOGENOM" id="CLU_2875132_0_0_2"/>
<gene>
    <name evidence="2" type="ORF">METSMIALI_01197</name>
</gene>
<name>B9AFP7_METSM</name>
<dbReference type="Proteomes" id="UP000003489">
    <property type="component" value="Unassembled WGS sequence"/>
</dbReference>
<dbReference type="EMBL" id="ABYW01000010">
    <property type="protein sequence ID" value="EEE42287.1"/>
    <property type="molecule type" value="Genomic_DNA"/>
</dbReference>
<dbReference type="PATRIC" id="fig|483214.13.peg.1148"/>
<accession>B9AFP7</accession>